<dbReference type="PANTHER" id="PTHR46833:SF1">
    <property type="entry name" value="TELOMERIC REPEAT-BINDING FACTOR 2"/>
    <property type="match status" value="1"/>
</dbReference>
<feature type="region of interest" description="Disordered" evidence="2">
    <location>
        <begin position="386"/>
        <end position="486"/>
    </location>
</feature>
<dbReference type="EMBL" id="HBFP01003611">
    <property type="protein sequence ID" value="CAD8818163.1"/>
    <property type="molecule type" value="Transcribed_RNA"/>
</dbReference>
<feature type="coiled-coil region" evidence="1">
    <location>
        <begin position="311"/>
        <end position="338"/>
    </location>
</feature>
<feature type="compositionally biased region" description="Acidic residues" evidence="2">
    <location>
        <begin position="670"/>
        <end position="685"/>
    </location>
</feature>
<dbReference type="PANTHER" id="PTHR46833">
    <property type="entry name" value="TELOMERIC REPEAT-BINDING FACTOR 2 TERF2"/>
    <property type="match status" value="1"/>
</dbReference>
<dbReference type="SMART" id="SM00717">
    <property type="entry name" value="SANT"/>
    <property type="match status" value="1"/>
</dbReference>
<feature type="compositionally biased region" description="Basic and acidic residues" evidence="2">
    <location>
        <begin position="408"/>
        <end position="426"/>
    </location>
</feature>
<dbReference type="GO" id="GO:0005634">
    <property type="term" value="C:nucleus"/>
    <property type="evidence" value="ECO:0007669"/>
    <property type="project" value="InterPro"/>
</dbReference>
<feature type="domain" description="HTH myb-type" evidence="4">
    <location>
        <begin position="721"/>
        <end position="778"/>
    </location>
</feature>
<feature type="compositionally biased region" description="Basic and acidic residues" evidence="2">
    <location>
        <begin position="614"/>
        <end position="629"/>
    </location>
</feature>
<dbReference type="GO" id="GO:0000781">
    <property type="term" value="C:chromosome, telomeric region"/>
    <property type="evidence" value="ECO:0007669"/>
    <property type="project" value="InterPro"/>
</dbReference>
<dbReference type="AlphaFoldDB" id="A0A7S0ZD70"/>
<dbReference type="PROSITE" id="PS51294">
    <property type="entry name" value="HTH_MYB"/>
    <property type="match status" value="1"/>
</dbReference>
<feature type="compositionally biased region" description="Basic residues" evidence="2">
    <location>
        <begin position="525"/>
        <end position="535"/>
    </location>
</feature>
<feature type="compositionally biased region" description="Basic residues" evidence="2">
    <location>
        <begin position="427"/>
        <end position="442"/>
    </location>
</feature>
<dbReference type="Pfam" id="PF00249">
    <property type="entry name" value="Myb_DNA-binding"/>
    <property type="match status" value="1"/>
</dbReference>
<proteinExistence type="predicted"/>
<protein>
    <recommendedName>
        <fullName evidence="6">Myb-like domain-containing protein</fullName>
    </recommendedName>
</protein>
<feature type="region of interest" description="Disordered" evidence="2">
    <location>
        <begin position="502"/>
        <end position="697"/>
    </location>
</feature>
<feature type="compositionally biased region" description="Basic residues" evidence="2">
    <location>
        <begin position="467"/>
        <end position="479"/>
    </location>
</feature>
<evidence type="ECO:0000313" key="5">
    <source>
        <dbReference type="EMBL" id="CAD8818163.1"/>
    </source>
</evidence>
<dbReference type="GO" id="GO:0042162">
    <property type="term" value="F:telomeric DNA binding"/>
    <property type="evidence" value="ECO:0007669"/>
    <property type="project" value="InterPro"/>
</dbReference>
<feature type="compositionally biased region" description="Low complexity" evidence="2">
    <location>
        <begin position="445"/>
        <end position="464"/>
    </location>
</feature>
<sequence>MDTGTGMESVDVSDSGEEENLALETNGNVKGLQTQMQTQILDQEEKKELRISHTLVSVTENQKQEMKKKSQEVVEPELDLKMFAEIKALEFLSSSKFAQNLVAQSFGHAWIQICKDALNHSAVDSIVQTLCANCLNRILLGVRQFSAQYSSETENPQGFPTDLTTEVRFLLELDSNQVLPGNAHLIQESFEDLKIRLRGILIADDALISVSSTASKLKQISKLEANEIVNGSVQEIFVENDLDFNSEEASDWHRKLKEMLSGFDTVDKFESAVFGLRANLCFESIAILKSLIRIVESDDPCLLSPWLLRVVKQSEDLKRELFEEINEQECTVEEESKSVSDEEGSRVLELAKVGSSEEKVIAHEKPNKANSNKHQLVVQNEISSEAEYSDEIEERNKQKAQKRKTEKARKIEQTKDKSKPKEENLRIRKSGRKEKTKSKRRAKSESNLDSSSSESCSSESSSSTEVRRKRRKASRKHHKKDMDRRLKYELELALLQKKIKKLEKMKAERSERSSSSDHSEDTIPKRKRHKSKLKVKQQSPVRKQRKKKAHSLETSSPDNSENDSELVESVQQRKKRDQYQLNARGKEDTAKPSKSRRQGHKRRKISASEDDDEERAKVERSQRGKKESLSEVDESLSPEPEPRKKVAPYKKAKDKGREMRWESDLRADLDTDDDDSENPVSDEESGLPSEYKKPKSARLVFPKRTTFPERLERERQLTNKGKQRLRYPWSPAEDAALTKGISLYGFGNWAKILREYEFHPSRTSVKLKDRARTLNLLE</sequence>
<dbReference type="InterPro" id="IPR009057">
    <property type="entry name" value="Homeodomain-like_sf"/>
</dbReference>
<evidence type="ECO:0000259" key="4">
    <source>
        <dbReference type="PROSITE" id="PS51294"/>
    </source>
</evidence>
<dbReference type="InterPro" id="IPR001005">
    <property type="entry name" value="SANT/Myb"/>
</dbReference>
<feature type="compositionally biased region" description="Basic and acidic residues" evidence="2">
    <location>
        <begin position="502"/>
        <end position="524"/>
    </location>
</feature>
<dbReference type="InterPro" id="IPR030657">
    <property type="entry name" value="TERF2"/>
</dbReference>
<feature type="compositionally biased region" description="Basic and acidic residues" evidence="2">
    <location>
        <begin position="655"/>
        <end position="669"/>
    </location>
</feature>
<evidence type="ECO:0000256" key="1">
    <source>
        <dbReference type="SAM" id="Coils"/>
    </source>
</evidence>
<dbReference type="CDD" id="cd11660">
    <property type="entry name" value="SANT_TRF"/>
    <property type="match status" value="1"/>
</dbReference>
<feature type="compositionally biased region" description="Basic residues" evidence="2">
    <location>
        <begin position="645"/>
        <end position="654"/>
    </location>
</feature>
<evidence type="ECO:0000259" key="3">
    <source>
        <dbReference type="PROSITE" id="PS50090"/>
    </source>
</evidence>
<reference evidence="5" key="1">
    <citation type="submission" date="2021-01" db="EMBL/GenBank/DDBJ databases">
        <authorList>
            <person name="Corre E."/>
            <person name="Pelletier E."/>
            <person name="Niang G."/>
            <person name="Scheremetjew M."/>
            <person name="Finn R."/>
            <person name="Kale V."/>
            <person name="Holt S."/>
            <person name="Cochrane G."/>
            <person name="Meng A."/>
            <person name="Brown T."/>
            <person name="Cohen L."/>
        </authorList>
    </citation>
    <scope>NUCLEOTIDE SEQUENCE</scope>
    <source>
        <strain evidence="5">CCMP3278</strain>
    </source>
</reference>
<dbReference type="GO" id="GO:0031848">
    <property type="term" value="P:protection from non-homologous end joining at telomere"/>
    <property type="evidence" value="ECO:0007669"/>
    <property type="project" value="InterPro"/>
</dbReference>
<organism evidence="5">
    <name type="scientific">Timspurckia oligopyrenoides</name>
    <dbReference type="NCBI Taxonomy" id="708627"/>
    <lineage>
        <taxon>Eukaryota</taxon>
        <taxon>Rhodophyta</taxon>
        <taxon>Bangiophyceae</taxon>
        <taxon>Porphyridiales</taxon>
        <taxon>Porphyridiaceae</taxon>
        <taxon>Timspurckia</taxon>
    </lineage>
</organism>
<name>A0A7S0ZD70_9RHOD</name>
<feature type="domain" description="Myb-like" evidence="3">
    <location>
        <begin position="721"/>
        <end position="775"/>
    </location>
</feature>
<dbReference type="InterPro" id="IPR017930">
    <property type="entry name" value="Myb_dom"/>
</dbReference>
<dbReference type="Gene3D" id="1.10.10.60">
    <property type="entry name" value="Homeodomain-like"/>
    <property type="match status" value="1"/>
</dbReference>
<feature type="compositionally biased region" description="Basic residues" evidence="2">
    <location>
        <begin position="593"/>
        <end position="605"/>
    </location>
</feature>
<accession>A0A7S0ZD70</accession>
<feature type="compositionally biased region" description="Basic residues" evidence="2">
    <location>
        <begin position="398"/>
        <end position="407"/>
    </location>
</feature>
<keyword evidence="1" id="KW-0175">Coiled coil</keyword>
<evidence type="ECO:0008006" key="6">
    <source>
        <dbReference type="Google" id="ProtNLM"/>
    </source>
</evidence>
<evidence type="ECO:0000256" key="2">
    <source>
        <dbReference type="SAM" id="MobiDB-lite"/>
    </source>
</evidence>
<dbReference type="SUPFAM" id="SSF46689">
    <property type="entry name" value="Homeodomain-like"/>
    <property type="match status" value="1"/>
</dbReference>
<gene>
    <name evidence="5" type="ORF">TOLI1172_LOCUS2552</name>
</gene>
<feature type="region of interest" description="Disordered" evidence="2">
    <location>
        <begin position="1"/>
        <end position="28"/>
    </location>
</feature>
<dbReference type="PROSITE" id="PS50090">
    <property type="entry name" value="MYB_LIKE"/>
    <property type="match status" value="1"/>
</dbReference>